<feature type="transmembrane region" description="Helical" evidence="10">
    <location>
        <begin position="396"/>
        <end position="416"/>
    </location>
</feature>
<keyword evidence="7 10" id="KW-1133">Transmembrane helix</keyword>
<feature type="transmembrane region" description="Helical" evidence="10">
    <location>
        <begin position="198"/>
        <end position="218"/>
    </location>
</feature>
<evidence type="ECO:0000256" key="5">
    <source>
        <dbReference type="ARBA" id="ARBA00022475"/>
    </source>
</evidence>
<dbReference type="GO" id="GO:0046677">
    <property type="term" value="P:response to antibiotic"/>
    <property type="evidence" value="ECO:0007669"/>
    <property type="project" value="UniProtKB-KW"/>
</dbReference>
<dbReference type="GO" id="GO:0005886">
    <property type="term" value="C:plasma membrane"/>
    <property type="evidence" value="ECO:0007669"/>
    <property type="project" value="UniProtKB-SubCell"/>
</dbReference>
<dbReference type="InterPro" id="IPR048279">
    <property type="entry name" value="MdtK-like"/>
</dbReference>
<evidence type="ECO:0000256" key="1">
    <source>
        <dbReference type="ARBA" id="ARBA00004651"/>
    </source>
</evidence>
<keyword evidence="6 10" id="KW-0812">Transmembrane</keyword>
<feature type="transmembrane region" description="Helical" evidence="10">
    <location>
        <begin position="327"/>
        <end position="351"/>
    </location>
</feature>
<gene>
    <name evidence="11" type="ORF">BS101_12430</name>
</gene>
<evidence type="ECO:0000256" key="10">
    <source>
        <dbReference type="SAM" id="Phobius"/>
    </source>
</evidence>
<dbReference type="NCBIfam" id="TIGR00797">
    <property type="entry name" value="matE"/>
    <property type="match status" value="1"/>
</dbReference>
<evidence type="ECO:0000256" key="7">
    <source>
        <dbReference type="ARBA" id="ARBA00022989"/>
    </source>
</evidence>
<keyword evidence="9" id="KW-0046">Antibiotic resistance</keyword>
<evidence type="ECO:0000313" key="12">
    <source>
        <dbReference type="Proteomes" id="UP000184604"/>
    </source>
</evidence>
<feature type="transmembrane region" description="Helical" evidence="10">
    <location>
        <begin position="95"/>
        <end position="117"/>
    </location>
</feature>
<feature type="transmembrane region" description="Helical" evidence="10">
    <location>
        <begin position="239"/>
        <end position="268"/>
    </location>
</feature>
<dbReference type="GO" id="GO:0015297">
    <property type="term" value="F:antiporter activity"/>
    <property type="evidence" value="ECO:0007669"/>
    <property type="project" value="InterPro"/>
</dbReference>
<dbReference type="RefSeq" id="WP_073539115.1">
    <property type="nucleotide sequence ID" value="NZ_CP018335.1"/>
</dbReference>
<feature type="transmembrane region" description="Helical" evidence="10">
    <location>
        <begin position="137"/>
        <end position="159"/>
    </location>
</feature>
<evidence type="ECO:0000313" key="11">
    <source>
        <dbReference type="EMBL" id="APM39492.1"/>
    </source>
</evidence>
<evidence type="ECO:0000256" key="8">
    <source>
        <dbReference type="ARBA" id="ARBA00023136"/>
    </source>
</evidence>
<dbReference type="GO" id="GO:0042910">
    <property type="term" value="F:xenobiotic transmembrane transporter activity"/>
    <property type="evidence" value="ECO:0007669"/>
    <property type="project" value="InterPro"/>
</dbReference>
<feature type="transmembrane region" description="Helical" evidence="10">
    <location>
        <begin position="363"/>
        <end position="384"/>
    </location>
</feature>
<dbReference type="EMBL" id="CP018335">
    <property type="protein sequence ID" value="APM39492.1"/>
    <property type="molecule type" value="Genomic_DNA"/>
</dbReference>
<name>A0A1L5F925_CLOKL</name>
<feature type="transmembrane region" description="Helical" evidence="10">
    <location>
        <begin position="166"/>
        <end position="186"/>
    </location>
</feature>
<dbReference type="CDD" id="cd13143">
    <property type="entry name" value="MATE_MepA_like"/>
    <property type="match status" value="1"/>
</dbReference>
<dbReference type="OrthoDB" id="9811110at2"/>
<feature type="transmembrane region" description="Helical" evidence="10">
    <location>
        <begin position="422"/>
        <end position="440"/>
    </location>
</feature>
<feature type="transmembrane region" description="Helical" evidence="10">
    <location>
        <begin position="288"/>
        <end position="307"/>
    </location>
</feature>
<evidence type="ECO:0000256" key="6">
    <source>
        <dbReference type="ARBA" id="ARBA00022692"/>
    </source>
</evidence>
<evidence type="ECO:0000256" key="9">
    <source>
        <dbReference type="ARBA" id="ARBA00023251"/>
    </source>
</evidence>
<keyword evidence="8 10" id="KW-0472">Membrane</keyword>
<evidence type="ECO:0000256" key="2">
    <source>
        <dbReference type="ARBA" id="ARBA00008417"/>
    </source>
</evidence>
<organism evidence="11 12">
    <name type="scientific">Clostridium kluyveri</name>
    <dbReference type="NCBI Taxonomy" id="1534"/>
    <lineage>
        <taxon>Bacteria</taxon>
        <taxon>Bacillati</taxon>
        <taxon>Bacillota</taxon>
        <taxon>Clostridia</taxon>
        <taxon>Eubacteriales</taxon>
        <taxon>Clostridiaceae</taxon>
        <taxon>Clostridium</taxon>
    </lineage>
</organism>
<dbReference type="InterPro" id="IPR045070">
    <property type="entry name" value="MATE_MepA-like"/>
</dbReference>
<dbReference type="InterPro" id="IPR051327">
    <property type="entry name" value="MATE_MepA_subfamily"/>
</dbReference>
<keyword evidence="4" id="KW-0813">Transport</keyword>
<dbReference type="PANTHER" id="PTHR43823:SF3">
    <property type="entry name" value="MULTIDRUG EXPORT PROTEIN MEPA"/>
    <property type="match status" value="1"/>
</dbReference>
<dbReference type="AlphaFoldDB" id="A0A1L5F925"/>
<feature type="transmembrane region" description="Helical" evidence="10">
    <location>
        <begin position="63"/>
        <end position="83"/>
    </location>
</feature>
<sequence length="458" mass="50780">MGADDKSFLNDKVNKLLFRFAVPAIFSLLVGEFYNIIAIVFAGRYIGTNAIGALTVEFPIQRFFIALGLLIAVGTSTYAARIIGKKDISELKKIIVNSFILTLTFLILISLMVFVFRSPILYALGASHNTYPLANKYVSIVLIGSVFQALSAVICYMMISFNQTRIMLYTNLIGVSFNILISYIFIANMGMGIEGSAIAAVVAQIVSCMFAFFKFINLSKALHIQFSNKSVLEYLNIDILNQIIVCGFSTFIVEISDAVVAGVLNNVLYSTGGDSAIIIVGVIEKTSMFIYSAIIGISSGMQPIVGYNFGAEKYERVKEVLKSSIKIVIVLSIVFWAIFLLFSYEIIGFFLKDKALLYQTINAFRISISMIPLLGIYYVTMYYYQAIGESKKSFLLSIYREIIIFIPLALFLVKIFGMKGAIIAYPITDGVVILTSIYFMKKALEEEFGIESTSIGMN</sequence>
<protein>
    <recommendedName>
        <fullName evidence="3">Multidrug export protein MepA</fullName>
    </recommendedName>
</protein>
<comment type="subcellular location">
    <subcellularLocation>
        <location evidence="1">Cell membrane</location>
        <topology evidence="1">Multi-pass membrane protein</topology>
    </subcellularLocation>
</comment>
<evidence type="ECO:0000256" key="3">
    <source>
        <dbReference type="ARBA" id="ARBA00022106"/>
    </source>
</evidence>
<dbReference type="PIRSF" id="PIRSF006603">
    <property type="entry name" value="DinF"/>
    <property type="match status" value="1"/>
</dbReference>
<proteinExistence type="inferred from homology"/>
<accession>A0A1L5F925</accession>
<reference evidence="11 12" key="1">
    <citation type="submission" date="2016-12" db="EMBL/GenBank/DDBJ databases">
        <title>Complete genome sequence of Clostridium kluyveri JZZ isolated from the pit mud of a Chinese flavor liquor-making factory.</title>
        <authorList>
            <person name="Wang Y."/>
        </authorList>
    </citation>
    <scope>NUCLEOTIDE SEQUENCE [LARGE SCALE GENOMIC DNA]</scope>
    <source>
        <strain evidence="11 12">JZZ</strain>
    </source>
</reference>
<keyword evidence="5" id="KW-1003">Cell membrane</keyword>
<dbReference type="InterPro" id="IPR002528">
    <property type="entry name" value="MATE_fam"/>
</dbReference>
<evidence type="ECO:0000256" key="4">
    <source>
        <dbReference type="ARBA" id="ARBA00022448"/>
    </source>
</evidence>
<comment type="similarity">
    <text evidence="2">Belongs to the multi antimicrobial extrusion (MATE) (TC 2.A.66.1) family. MepA subfamily.</text>
</comment>
<feature type="transmembrane region" description="Helical" evidence="10">
    <location>
        <begin position="20"/>
        <end position="43"/>
    </location>
</feature>
<dbReference type="Pfam" id="PF01554">
    <property type="entry name" value="MatE"/>
    <property type="match status" value="2"/>
</dbReference>
<dbReference type="PANTHER" id="PTHR43823">
    <property type="entry name" value="SPORULATION PROTEIN YKVU"/>
    <property type="match status" value="1"/>
</dbReference>
<dbReference type="Proteomes" id="UP000184604">
    <property type="component" value="Chromosome"/>
</dbReference>